<dbReference type="AlphaFoldDB" id="A0A2P2NBF4"/>
<dbReference type="EMBL" id="GGEC01059320">
    <property type="protein sequence ID" value="MBX39804.1"/>
    <property type="molecule type" value="Transcribed_RNA"/>
</dbReference>
<sequence>MVIIKSHYLLFLLLLMLPCQLVHVLFMLTELPIISLLYC</sequence>
<name>A0A2P2NBF4_RHIMU</name>
<evidence type="ECO:0000313" key="1">
    <source>
        <dbReference type="EMBL" id="MBX39804.1"/>
    </source>
</evidence>
<accession>A0A2P2NBF4</accession>
<organism evidence="1">
    <name type="scientific">Rhizophora mucronata</name>
    <name type="common">Asiatic mangrove</name>
    <dbReference type="NCBI Taxonomy" id="61149"/>
    <lineage>
        <taxon>Eukaryota</taxon>
        <taxon>Viridiplantae</taxon>
        <taxon>Streptophyta</taxon>
        <taxon>Embryophyta</taxon>
        <taxon>Tracheophyta</taxon>
        <taxon>Spermatophyta</taxon>
        <taxon>Magnoliopsida</taxon>
        <taxon>eudicotyledons</taxon>
        <taxon>Gunneridae</taxon>
        <taxon>Pentapetalae</taxon>
        <taxon>rosids</taxon>
        <taxon>fabids</taxon>
        <taxon>Malpighiales</taxon>
        <taxon>Rhizophoraceae</taxon>
        <taxon>Rhizophora</taxon>
    </lineage>
</organism>
<reference evidence="1" key="1">
    <citation type="submission" date="2018-02" db="EMBL/GenBank/DDBJ databases">
        <title>Rhizophora mucronata_Transcriptome.</title>
        <authorList>
            <person name="Meera S.P."/>
            <person name="Sreeshan A."/>
            <person name="Augustine A."/>
        </authorList>
    </citation>
    <scope>NUCLEOTIDE SEQUENCE</scope>
    <source>
        <tissue evidence="1">Leaf</tissue>
    </source>
</reference>
<proteinExistence type="predicted"/>
<protein>
    <submittedName>
        <fullName evidence="1">Uncharacterized protein</fullName>
    </submittedName>
</protein>